<dbReference type="EMBL" id="JAAGAB010000001">
    <property type="protein sequence ID" value="NDU99819.1"/>
    <property type="molecule type" value="Genomic_DNA"/>
</dbReference>
<organism evidence="1 2">
    <name type="scientific">Pseudoroseicyclus tamaricis</name>
    <dbReference type="NCBI Taxonomy" id="2705421"/>
    <lineage>
        <taxon>Bacteria</taxon>
        <taxon>Pseudomonadati</taxon>
        <taxon>Pseudomonadota</taxon>
        <taxon>Alphaproteobacteria</taxon>
        <taxon>Rhodobacterales</taxon>
        <taxon>Paracoccaceae</taxon>
        <taxon>Pseudoroseicyclus</taxon>
    </lineage>
</organism>
<proteinExistence type="predicted"/>
<dbReference type="RefSeq" id="WP_163889617.1">
    <property type="nucleotide sequence ID" value="NZ_JAAFYS010000001.1"/>
</dbReference>
<keyword evidence="2" id="KW-1185">Reference proteome</keyword>
<dbReference type="Proteomes" id="UP000474757">
    <property type="component" value="Unassembled WGS sequence"/>
</dbReference>
<dbReference type="AlphaFoldDB" id="A0A6B2JP99"/>
<protein>
    <submittedName>
        <fullName evidence="1">Uncharacterized protein</fullName>
    </submittedName>
</protein>
<accession>A0A6B2JP99</accession>
<comment type="caution">
    <text evidence="1">The sequence shown here is derived from an EMBL/GenBank/DDBJ whole genome shotgun (WGS) entry which is preliminary data.</text>
</comment>
<reference evidence="1 2" key="1">
    <citation type="submission" date="2020-02" db="EMBL/GenBank/DDBJ databases">
        <title>Pseudoroseicyclus tamarix, sp. nov., isolated from offshore sediment of a Tamarix chinensis forest.</title>
        <authorList>
            <person name="Gai Y."/>
        </authorList>
    </citation>
    <scope>NUCLEOTIDE SEQUENCE [LARGE SCALE GENOMIC DNA]</scope>
    <source>
        <strain evidence="1 2">CLL3-39</strain>
    </source>
</reference>
<name>A0A6B2JP99_9RHOB</name>
<sequence>MLDNPEPPVSRATLDGALDLFREIVAVNEAGGRRFVSFRQGVLQGEEGYKSRVHAMARRRMAAENWAAEDVGTGKILASMVQAIAVPGNNLLAIDDRNGPDTRTQFPLEKALADGRTGEMERFFLDLYAPTDPPDDERLFSRAVEHFGRAYPLIGYLFFLRDIDRFTPLRPKGLQAGLAELGLDYKLVQKCQWENYGGFLEIVHGLRPMLAEALDDPVLRLIDAHSFLWVLGSWKRTRQATGASRHGAGSTYGPAEIAAFEIARSILATVSVANGQIVERRVKPKSTSMDRENLMKHVAELIHAQKGLCKLTGLPLDLPPVSDRDMMASPDRIDSGLGYEIGNIQIVCWFANRWKGDDSDTNFRRLLSRLGIEPPASD</sequence>
<dbReference type="Gene3D" id="3.30.40.220">
    <property type="match status" value="1"/>
</dbReference>
<gene>
    <name evidence="1" type="ORF">GZA08_02380</name>
</gene>
<evidence type="ECO:0000313" key="2">
    <source>
        <dbReference type="Proteomes" id="UP000474757"/>
    </source>
</evidence>
<evidence type="ECO:0000313" key="1">
    <source>
        <dbReference type="EMBL" id="NDU99819.1"/>
    </source>
</evidence>